<dbReference type="EMBL" id="JAIWYP010000003">
    <property type="protein sequence ID" value="KAH3858150.1"/>
    <property type="molecule type" value="Genomic_DNA"/>
</dbReference>
<evidence type="ECO:0000256" key="5">
    <source>
        <dbReference type="ARBA" id="ARBA00022723"/>
    </source>
</evidence>
<evidence type="ECO:0000256" key="4">
    <source>
        <dbReference type="ARBA" id="ARBA00022722"/>
    </source>
</evidence>
<evidence type="ECO:0000256" key="7">
    <source>
        <dbReference type="ARBA" id="ARBA00022759"/>
    </source>
</evidence>
<dbReference type="GO" id="GO:0016787">
    <property type="term" value="F:hydrolase activity"/>
    <property type="evidence" value="ECO:0007669"/>
    <property type="project" value="UniProtKB-KW"/>
</dbReference>
<proteinExistence type="predicted"/>
<dbReference type="Gene3D" id="3.40.1310.20">
    <property type="match status" value="1"/>
</dbReference>
<evidence type="ECO:0000256" key="2">
    <source>
        <dbReference type="ARBA" id="ARBA00022695"/>
    </source>
</evidence>
<reference evidence="12" key="2">
    <citation type="submission" date="2020-11" db="EMBL/GenBank/DDBJ databases">
        <authorList>
            <person name="McCartney M.A."/>
            <person name="Auch B."/>
            <person name="Kono T."/>
            <person name="Mallez S."/>
            <person name="Becker A."/>
            <person name="Gohl D.M."/>
            <person name="Silverstein K.A.T."/>
            <person name="Koren S."/>
            <person name="Bechman K.B."/>
            <person name="Herman A."/>
            <person name="Abrahante J.E."/>
            <person name="Garbe J."/>
        </authorList>
    </citation>
    <scope>NUCLEOTIDE SEQUENCE</scope>
    <source>
        <strain evidence="12">Duluth1</strain>
        <tissue evidence="12">Whole animal</tissue>
    </source>
</reference>
<dbReference type="PROSITE" id="PS52020">
    <property type="entry name" value="CRESS_DNA_REP"/>
    <property type="match status" value="1"/>
</dbReference>
<dbReference type="GO" id="GO:0016779">
    <property type="term" value="F:nucleotidyltransferase activity"/>
    <property type="evidence" value="ECO:0007669"/>
    <property type="project" value="UniProtKB-KW"/>
</dbReference>
<evidence type="ECO:0000256" key="10">
    <source>
        <dbReference type="ARBA" id="ARBA00023125"/>
    </source>
</evidence>
<comment type="caution">
    <text evidence="12">The sequence shown here is derived from an EMBL/GenBank/DDBJ whole genome shotgun (WGS) entry which is preliminary data.</text>
</comment>
<keyword evidence="9" id="KW-0190">Covalent protein-DNA linkage</keyword>
<evidence type="ECO:0000313" key="13">
    <source>
        <dbReference type="Proteomes" id="UP000828390"/>
    </source>
</evidence>
<dbReference type="GO" id="GO:0003677">
    <property type="term" value="F:DNA binding"/>
    <property type="evidence" value="ECO:0007669"/>
    <property type="project" value="UniProtKB-KW"/>
</dbReference>
<keyword evidence="13" id="KW-1185">Reference proteome</keyword>
<dbReference type="GO" id="GO:0000166">
    <property type="term" value="F:nucleotide binding"/>
    <property type="evidence" value="ECO:0007669"/>
    <property type="project" value="UniProtKB-KW"/>
</dbReference>
<dbReference type="Proteomes" id="UP000828390">
    <property type="component" value="Unassembled WGS sequence"/>
</dbReference>
<dbReference type="Pfam" id="PF02407">
    <property type="entry name" value="Viral_Rep"/>
    <property type="match status" value="1"/>
</dbReference>
<keyword evidence="4" id="KW-0540">Nuclease</keyword>
<evidence type="ECO:0000313" key="12">
    <source>
        <dbReference type="EMBL" id="KAH3858150.1"/>
    </source>
</evidence>
<dbReference type="GO" id="GO:0006260">
    <property type="term" value="P:DNA replication"/>
    <property type="evidence" value="ECO:0007669"/>
    <property type="project" value="UniProtKB-KW"/>
</dbReference>
<dbReference type="GO" id="GO:0046872">
    <property type="term" value="F:metal ion binding"/>
    <property type="evidence" value="ECO:0007669"/>
    <property type="project" value="UniProtKB-KW"/>
</dbReference>
<organism evidence="12 13">
    <name type="scientific">Dreissena polymorpha</name>
    <name type="common">Zebra mussel</name>
    <name type="synonym">Mytilus polymorpha</name>
    <dbReference type="NCBI Taxonomy" id="45954"/>
    <lineage>
        <taxon>Eukaryota</taxon>
        <taxon>Metazoa</taxon>
        <taxon>Spiralia</taxon>
        <taxon>Lophotrochozoa</taxon>
        <taxon>Mollusca</taxon>
        <taxon>Bivalvia</taxon>
        <taxon>Autobranchia</taxon>
        <taxon>Heteroconchia</taxon>
        <taxon>Euheterodonta</taxon>
        <taxon>Imparidentia</taxon>
        <taxon>Neoheterodontei</taxon>
        <taxon>Myida</taxon>
        <taxon>Dreissenoidea</taxon>
        <taxon>Dreissenidae</taxon>
        <taxon>Dreissena</taxon>
    </lineage>
</organism>
<evidence type="ECO:0000256" key="3">
    <source>
        <dbReference type="ARBA" id="ARBA00022705"/>
    </source>
</evidence>
<evidence type="ECO:0000256" key="1">
    <source>
        <dbReference type="ARBA" id="ARBA00022679"/>
    </source>
</evidence>
<keyword evidence="8" id="KW-0378">Hydrolase</keyword>
<gene>
    <name evidence="12" type="ORF">DPMN_100770</name>
</gene>
<keyword evidence="6" id="KW-0547">Nucleotide-binding</keyword>
<keyword evidence="1" id="KW-0808">Transferase</keyword>
<evidence type="ECO:0000256" key="8">
    <source>
        <dbReference type="ARBA" id="ARBA00022801"/>
    </source>
</evidence>
<evidence type="ECO:0000256" key="6">
    <source>
        <dbReference type="ARBA" id="ARBA00022741"/>
    </source>
</evidence>
<protein>
    <recommendedName>
        <fullName evidence="11">CRESS-DNA virus Rep endonuclease domain-containing protein</fullName>
    </recommendedName>
</protein>
<feature type="domain" description="CRESS-DNA virus Rep endonuclease" evidence="11">
    <location>
        <begin position="8"/>
        <end position="103"/>
    </location>
</feature>
<dbReference type="InterPro" id="IPR049912">
    <property type="entry name" value="CRESS_DNA_REP"/>
</dbReference>
<keyword evidence="2" id="KW-0548">Nucleotidyltransferase</keyword>
<evidence type="ECO:0000259" key="11">
    <source>
        <dbReference type="PROSITE" id="PS52020"/>
    </source>
</evidence>
<reference evidence="12" key="1">
    <citation type="journal article" date="2019" name="bioRxiv">
        <title>The Genome of the Zebra Mussel, Dreissena polymorpha: A Resource for Invasive Species Research.</title>
        <authorList>
            <person name="McCartney M.A."/>
            <person name="Auch B."/>
            <person name="Kono T."/>
            <person name="Mallez S."/>
            <person name="Zhang Y."/>
            <person name="Obille A."/>
            <person name="Becker A."/>
            <person name="Abrahante J.E."/>
            <person name="Garbe J."/>
            <person name="Badalamenti J.P."/>
            <person name="Herman A."/>
            <person name="Mangelson H."/>
            <person name="Liachko I."/>
            <person name="Sullivan S."/>
            <person name="Sone E.D."/>
            <person name="Koren S."/>
            <person name="Silverstein K.A.T."/>
            <person name="Beckman K.B."/>
            <person name="Gohl D.M."/>
        </authorList>
    </citation>
    <scope>NUCLEOTIDE SEQUENCE</scope>
    <source>
        <strain evidence="12">Duluth1</strain>
        <tissue evidence="12">Whole animal</tissue>
    </source>
</reference>
<keyword evidence="10" id="KW-0238">DNA-binding</keyword>
<dbReference type="GO" id="GO:0004519">
    <property type="term" value="F:endonuclease activity"/>
    <property type="evidence" value="ECO:0007669"/>
    <property type="project" value="UniProtKB-KW"/>
</dbReference>
<accession>A0A9D4R9G1</accession>
<keyword evidence="3" id="KW-0235">DNA replication</keyword>
<keyword evidence="7" id="KW-0255">Endonuclease</keyword>
<dbReference type="AlphaFoldDB" id="A0A9D4R9G1"/>
<evidence type="ECO:0000256" key="9">
    <source>
        <dbReference type="ARBA" id="ARBA00023124"/>
    </source>
</evidence>
<name>A0A9D4R9G1_DREPO</name>
<sequence length="448" mass="51622">MAERRIVEVAAKNWVFTINNYSDKEYKDVRDNDCGYLVVGEERGEEQGTPHLQGYLQLHKKMRLSTLRKSFNIRAYYSIAKGSPRDNYIYCTKEGRFFETGVQQVNGKTKCDLVAACKDLAEGMTNEDLLEKHGSGFVLHKRKISEMAADLKADGIKKRRMAECGELVLRSWQREVLEKLEAQNDRQILFVMDPVGGNGKTTLACSMMSTMDAIRFENGKSNDLKYMYKGQKYLIFDFCRSSMEHINYEVIEALKNGVFCSYKYELVMRMYHPPKIKNGRGMWLGLSPFLLTPIRNPRPQQEERYNRRHKRGWEVVERGFGILKSRFRKFATADVSSVTTNNMADMNATVSRKRLAEQEKTVIANEIIQNYDVLFGSMTGCGVHKIGEVRRKEWEVVANVLNWRKGPGVKKKYYNMKDKKLSPISNFPLSHFLQTISPAQPTRLSASN</sequence>
<keyword evidence="5" id="KW-0479">Metal-binding</keyword>